<evidence type="ECO:0000313" key="2">
    <source>
        <dbReference type="EMBL" id="KRM15893.1"/>
    </source>
</evidence>
<proteinExistence type="predicted"/>
<dbReference type="AlphaFoldDB" id="A0A0R1WEE9"/>
<organism evidence="2 3">
    <name type="scientific">Companilactobacillus nantensis DSM 16982</name>
    <dbReference type="NCBI Taxonomy" id="1423774"/>
    <lineage>
        <taxon>Bacteria</taxon>
        <taxon>Bacillati</taxon>
        <taxon>Bacillota</taxon>
        <taxon>Bacilli</taxon>
        <taxon>Lactobacillales</taxon>
        <taxon>Lactobacillaceae</taxon>
        <taxon>Companilactobacillus</taxon>
    </lineage>
</organism>
<protein>
    <submittedName>
        <fullName evidence="2">Uncharacterized protein</fullName>
    </submittedName>
</protein>
<dbReference type="EMBL" id="AZFV01000018">
    <property type="protein sequence ID" value="KRM15893.1"/>
    <property type="molecule type" value="Genomic_DNA"/>
</dbReference>
<sequence length="126" mass="14457">MNFTSQMIFNITSIFIAVTLIVGVILGSIALFRIAHALKLRNQMLQQATRPYLIFQRNRQQLLLKNLGSVPVTIDKIESTFDLSGLEQQLIYPNQSLYFNLTDTDKLTISVTYHDDINDYQANFNL</sequence>
<dbReference type="STRING" id="1423774.FD31_GL000786"/>
<dbReference type="PATRIC" id="fig|1423774.3.peg.813"/>
<keyword evidence="3" id="KW-1185">Reference proteome</keyword>
<keyword evidence="1" id="KW-0812">Transmembrane</keyword>
<accession>A0A0R1WEE9</accession>
<name>A0A0R1WEE9_9LACO</name>
<keyword evidence="1" id="KW-1133">Transmembrane helix</keyword>
<feature type="transmembrane region" description="Helical" evidence="1">
    <location>
        <begin position="12"/>
        <end position="35"/>
    </location>
</feature>
<evidence type="ECO:0000313" key="3">
    <source>
        <dbReference type="Proteomes" id="UP000051302"/>
    </source>
</evidence>
<gene>
    <name evidence="2" type="ORF">FD31_GL000786</name>
</gene>
<evidence type="ECO:0000256" key="1">
    <source>
        <dbReference type="SAM" id="Phobius"/>
    </source>
</evidence>
<comment type="caution">
    <text evidence="2">The sequence shown here is derived from an EMBL/GenBank/DDBJ whole genome shotgun (WGS) entry which is preliminary data.</text>
</comment>
<keyword evidence="1" id="KW-0472">Membrane</keyword>
<dbReference type="RefSeq" id="WP_057892356.1">
    <property type="nucleotide sequence ID" value="NZ_AZFV01000018.1"/>
</dbReference>
<dbReference type="Proteomes" id="UP000051302">
    <property type="component" value="Unassembled WGS sequence"/>
</dbReference>
<reference evidence="2 3" key="1">
    <citation type="journal article" date="2015" name="Genome Announc.">
        <title>Expanding the biotechnology potential of lactobacilli through comparative genomics of 213 strains and associated genera.</title>
        <authorList>
            <person name="Sun Z."/>
            <person name="Harris H.M."/>
            <person name="McCann A."/>
            <person name="Guo C."/>
            <person name="Argimon S."/>
            <person name="Zhang W."/>
            <person name="Yang X."/>
            <person name="Jeffery I.B."/>
            <person name="Cooney J.C."/>
            <person name="Kagawa T.F."/>
            <person name="Liu W."/>
            <person name="Song Y."/>
            <person name="Salvetti E."/>
            <person name="Wrobel A."/>
            <person name="Rasinkangas P."/>
            <person name="Parkhill J."/>
            <person name="Rea M.C."/>
            <person name="O'Sullivan O."/>
            <person name="Ritari J."/>
            <person name="Douillard F.P."/>
            <person name="Paul Ross R."/>
            <person name="Yang R."/>
            <person name="Briner A.E."/>
            <person name="Felis G.E."/>
            <person name="de Vos W.M."/>
            <person name="Barrangou R."/>
            <person name="Klaenhammer T.R."/>
            <person name="Caufield P.W."/>
            <person name="Cui Y."/>
            <person name="Zhang H."/>
            <person name="O'Toole P.W."/>
        </authorList>
    </citation>
    <scope>NUCLEOTIDE SEQUENCE [LARGE SCALE GENOMIC DNA]</scope>
    <source>
        <strain evidence="2 3">DSM 16982</strain>
    </source>
</reference>